<dbReference type="Pfam" id="PF12964">
    <property type="entry name" value="DUF3853"/>
    <property type="match status" value="1"/>
</dbReference>
<dbReference type="RefSeq" id="WP_033887025.1">
    <property type="nucleotide sequence ID" value="NZ_FQVD01000027.1"/>
</dbReference>
<dbReference type="InterPro" id="IPR024363">
    <property type="entry name" value="DUF3853"/>
</dbReference>
<evidence type="ECO:0000313" key="1">
    <source>
        <dbReference type="EMBL" id="SHF63140.1"/>
    </source>
</evidence>
<evidence type="ECO:0000313" key="2">
    <source>
        <dbReference type="Proteomes" id="UP000184436"/>
    </source>
</evidence>
<organism evidence="1 2">
    <name type="scientific">Bacteroides faecichinchillae</name>
    <dbReference type="NCBI Taxonomy" id="871325"/>
    <lineage>
        <taxon>Bacteria</taxon>
        <taxon>Pseudomonadati</taxon>
        <taxon>Bacteroidota</taxon>
        <taxon>Bacteroidia</taxon>
        <taxon>Bacteroidales</taxon>
        <taxon>Bacteroidaceae</taxon>
        <taxon>Bacteroides</taxon>
    </lineage>
</organism>
<name>A0A1M5D8E8_9BACE</name>
<reference evidence="1 2" key="1">
    <citation type="submission" date="2016-11" db="EMBL/GenBank/DDBJ databases">
        <authorList>
            <person name="Jaros S."/>
            <person name="Januszkiewicz K."/>
            <person name="Wedrychowicz H."/>
        </authorList>
    </citation>
    <scope>NUCLEOTIDE SEQUENCE [LARGE SCALE GENOMIC DNA]</scope>
    <source>
        <strain evidence="1 2">DSM 26883</strain>
    </source>
</reference>
<evidence type="ECO:0008006" key="3">
    <source>
        <dbReference type="Google" id="ProtNLM"/>
    </source>
</evidence>
<dbReference type="EMBL" id="FQVD01000027">
    <property type="protein sequence ID" value="SHF63140.1"/>
    <property type="molecule type" value="Genomic_DNA"/>
</dbReference>
<accession>A0A1M5D8E8</accession>
<gene>
    <name evidence="1" type="ORF">SAMN05444349_12747</name>
</gene>
<dbReference type="Proteomes" id="UP000184436">
    <property type="component" value="Unassembled WGS sequence"/>
</dbReference>
<protein>
    <recommendedName>
        <fullName evidence="3">DUF3853 family protein</fullName>
    </recommendedName>
</protein>
<dbReference type="STRING" id="871325.SAMN05444349_12747"/>
<sequence length="105" mass="11313">MKSENNISDMLNKPLFQATVSDLVEVFKLCGCTGEHEVVSSGAPSVKKNYVYGLSGLSKLFGCSVSTAQRIKSSGILDSAIVQHGRLIVVDADLALELVKAYHRQ</sequence>
<proteinExistence type="predicted"/>
<dbReference type="AlphaFoldDB" id="A0A1M5D8E8"/>
<keyword evidence="2" id="KW-1185">Reference proteome</keyword>